<keyword evidence="12" id="KW-1185">Reference proteome</keyword>
<dbReference type="PANTHER" id="PTHR43808:SF31">
    <property type="entry name" value="N-ACETYL-L-CITRULLINE DEACETYLASE"/>
    <property type="match status" value="1"/>
</dbReference>
<dbReference type="EMBL" id="CAKLPZ010000003">
    <property type="protein sequence ID" value="CAH1001481.1"/>
    <property type="molecule type" value="Genomic_DNA"/>
</dbReference>
<name>A0ABN8FAC5_9BACT</name>
<dbReference type="InterPro" id="IPR011650">
    <property type="entry name" value="Peptidase_M20_dimer"/>
</dbReference>
<gene>
    <name evidence="11" type="primary">argE_1</name>
    <name evidence="11" type="ORF">LEM8419_02384</name>
</gene>
<evidence type="ECO:0000313" key="12">
    <source>
        <dbReference type="Proteomes" id="UP000837803"/>
    </source>
</evidence>
<dbReference type="Gene3D" id="3.40.630.10">
    <property type="entry name" value="Zn peptidases"/>
    <property type="match status" value="1"/>
</dbReference>
<dbReference type="Proteomes" id="UP000837803">
    <property type="component" value="Unassembled WGS sequence"/>
</dbReference>
<dbReference type="InterPro" id="IPR036264">
    <property type="entry name" value="Bact_exopeptidase_dim_dom"/>
</dbReference>
<dbReference type="InterPro" id="IPR001261">
    <property type="entry name" value="ArgE/DapE_CS"/>
</dbReference>
<evidence type="ECO:0000256" key="7">
    <source>
        <dbReference type="ARBA" id="ARBA00022801"/>
    </source>
</evidence>
<evidence type="ECO:0000256" key="3">
    <source>
        <dbReference type="ARBA" id="ARBA00022490"/>
    </source>
</evidence>
<evidence type="ECO:0000256" key="9">
    <source>
        <dbReference type="ARBA" id="ARBA00023285"/>
    </source>
</evidence>
<dbReference type="InterPro" id="IPR010169">
    <property type="entry name" value="AcOrn-deacetyl"/>
</dbReference>
<keyword evidence="9" id="KW-0170">Cobalt</keyword>
<evidence type="ECO:0000256" key="8">
    <source>
        <dbReference type="ARBA" id="ARBA00022833"/>
    </source>
</evidence>
<evidence type="ECO:0000259" key="10">
    <source>
        <dbReference type="Pfam" id="PF07687"/>
    </source>
</evidence>
<dbReference type="Pfam" id="PF01546">
    <property type="entry name" value="Peptidase_M20"/>
    <property type="match status" value="1"/>
</dbReference>
<dbReference type="InterPro" id="IPR050072">
    <property type="entry name" value="Peptidase_M20A"/>
</dbReference>
<protein>
    <submittedName>
        <fullName evidence="11">Acetylornithine deacetylase</fullName>
        <ecNumber evidence="11">3.5.1.16</ecNumber>
    </submittedName>
</protein>
<dbReference type="SUPFAM" id="SSF55031">
    <property type="entry name" value="Bacterial exopeptidase dimerisation domain"/>
    <property type="match status" value="1"/>
</dbReference>
<keyword evidence="5" id="KW-0028">Amino-acid biosynthesis</keyword>
<dbReference type="Gene3D" id="3.30.70.360">
    <property type="match status" value="1"/>
</dbReference>
<dbReference type="InterPro" id="IPR002933">
    <property type="entry name" value="Peptidase_M20"/>
</dbReference>
<organism evidence="11 12">
    <name type="scientific">Neolewinella maritima</name>
    <dbReference type="NCBI Taxonomy" id="1383882"/>
    <lineage>
        <taxon>Bacteria</taxon>
        <taxon>Pseudomonadati</taxon>
        <taxon>Bacteroidota</taxon>
        <taxon>Saprospiria</taxon>
        <taxon>Saprospirales</taxon>
        <taxon>Lewinellaceae</taxon>
        <taxon>Neolewinella</taxon>
    </lineage>
</organism>
<dbReference type="CDD" id="cd03894">
    <property type="entry name" value="M20_ArgE"/>
    <property type="match status" value="1"/>
</dbReference>
<dbReference type="NCBIfam" id="TIGR01892">
    <property type="entry name" value="AcOrn-deacetyl"/>
    <property type="match status" value="1"/>
</dbReference>
<dbReference type="SUPFAM" id="SSF53187">
    <property type="entry name" value="Zn-dependent exopeptidases"/>
    <property type="match status" value="1"/>
</dbReference>
<dbReference type="EC" id="3.5.1.16" evidence="11"/>
<dbReference type="RefSeq" id="WP_238751333.1">
    <property type="nucleotide sequence ID" value="NZ_CAKLPZ010000003.1"/>
</dbReference>
<dbReference type="PANTHER" id="PTHR43808">
    <property type="entry name" value="ACETYLORNITHINE DEACETYLASE"/>
    <property type="match status" value="1"/>
</dbReference>
<comment type="caution">
    <text evidence="11">The sequence shown here is derived from an EMBL/GenBank/DDBJ whole genome shotgun (WGS) entry which is preliminary data.</text>
</comment>
<evidence type="ECO:0000313" key="11">
    <source>
        <dbReference type="EMBL" id="CAH1001481.1"/>
    </source>
</evidence>
<keyword evidence="6" id="KW-0479">Metal-binding</keyword>
<evidence type="ECO:0000256" key="6">
    <source>
        <dbReference type="ARBA" id="ARBA00022723"/>
    </source>
</evidence>
<dbReference type="GO" id="GO:0008777">
    <property type="term" value="F:acetylornithine deacetylase activity"/>
    <property type="evidence" value="ECO:0007669"/>
    <property type="project" value="UniProtKB-EC"/>
</dbReference>
<evidence type="ECO:0000256" key="2">
    <source>
        <dbReference type="ARBA" id="ARBA00005691"/>
    </source>
</evidence>
<dbReference type="PROSITE" id="PS00759">
    <property type="entry name" value="ARGE_DAPE_CPG2_2"/>
    <property type="match status" value="1"/>
</dbReference>
<dbReference type="NCBIfam" id="NF005710">
    <property type="entry name" value="PRK07522.1"/>
    <property type="match status" value="1"/>
</dbReference>
<comment type="cofactor">
    <cofactor evidence="1">
        <name>Zn(2+)</name>
        <dbReference type="ChEBI" id="CHEBI:29105"/>
    </cofactor>
</comment>
<accession>A0ABN8FAC5</accession>
<keyword evidence="8" id="KW-0862">Zinc</keyword>
<evidence type="ECO:0000256" key="1">
    <source>
        <dbReference type="ARBA" id="ARBA00001947"/>
    </source>
</evidence>
<evidence type="ECO:0000256" key="5">
    <source>
        <dbReference type="ARBA" id="ARBA00022605"/>
    </source>
</evidence>
<comment type="similarity">
    <text evidence="2">Belongs to the peptidase M20A family. ArgE subfamily.</text>
</comment>
<keyword evidence="4" id="KW-0055">Arginine biosynthesis</keyword>
<sequence length="393" mass="42827">MSLPAPPRTTAATATEILARLVTFPVLGGQSNLPVLQWIERYLSEQGVAYTLVPNADGDKACLHCRIGPAVDGGVILSGHMDVVPTEGQPWHTDPFQLVEQDGKLYARGSCDMKGFVACCLAAVPMLQAAELKRPVYFAFSYDEEIGCMAGDIMAEAIRDHYPEQPLGAIIGEPTMLQPMVGQKGIMVYTTVVTGSQGHSSRILEEVDAVHEAAHLIVWLEQKMKALIAAGHTDDRFHPNHTSIHVGKINGGTAFNIIANECRFDWDYRTIPRDDAAQLFADFEAFCQERETLRRQVYPDFRIEHIPLHPPVPPLDTAEDLPIVDLVKAISEQDTTGTVAFAAEAGQFSKAGFASVICGPGDIAQAHRANEFVAIEQLEGCVRMLERLAAALA</sequence>
<keyword evidence="3" id="KW-0963">Cytoplasm</keyword>
<reference evidence="11" key="1">
    <citation type="submission" date="2021-12" db="EMBL/GenBank/DDBJ databases">
        <authorList>
            <person name="Rodrigo-Torres L."/>
            <person name="Arahal R. D."/>
            <person name="Lucena T."/>
        </authorList>
    </citation>
    <scope>NUCLEOTIDE SEQUENCE</scope>
    <source>
        <strain evidence="11">CECT 8419</strain>
    </source>
</reference>
<feature type="domain" description="Peptidase M20 dimerisation" evidence="10">
    <location>
        <begin position="181"/>
        <end position="289"/>
    </location>
</feature>
<proteinExistence type="inferred from homology"/>
<evidence type="ECO:0000256" key="4">
    <source>
        <dbReference type="ARBA" id="ARBA00022571"/>
    </source>
</evidence>
<dbReference type="Pfam" id="PF07687">
    <property type="entry name" value="M20_dimer"/>
    <property type="match status" value="1"/>
</dbReference>
<keyword evidence="7 11" id="KW-0378">Hydrolase</keyword>